<evidence type="ECO:0000313" key="1">
    <source>
        <dbReference type="EMBL" id="MBB5091398.1"/>
    </source>
</evidence>
<dbReference type="AlphaFoldDB" id="A0A7W8AJ98"/>
<dbReference type="EMBL" id="JACHIL010000003">
    <property type="protein sequence ID" value="MBB5091398.1"/>
    <property type="molecule type" value="Genomic_DNA"/>
</dbReference>
<proteinExistence type="predicted"/>
<dbReference type="RefSeq" id="WP_151159478.1">
    <property type="nucleotide sequence ID" value="NZ_JACHIL010000003.1"/>
</dbReference>
<sequence>MTDSLMFTAAHQLPIKLIKQINHTVGGVSIKTNLQRAIYHGYESGSSINNSPSTIHILLHIISAFRHRKHLKNKNPTAQSLSDSAIGGHSRMTRDELIVQIGLLKAEDKQEQSKIATPEPNIIRLRREIRELKRQVFNATPLVPEGGKD</sequence>
<accession>A0A7W8AJ98</accession>
<keyword evidence="2" id="KW-1185">Reference proteome</keyword>
<reference evidence="1 2" key="1">
    <citation type="submission" date="2020-08" db="EMBL/GenBank/DDBJ databases">
        <title>Genomic Encyclopedia of Type Strains, Phase IV (KMG-IV): sequencing the most valuable type-strain genomes for metagenomic binning, comparative biology and taxonomic classification.</title>
        <authorList>
            <person name="Goeker M."/>
        </authorList>
    </citation>
    <scope>NUCLEOTIDE SEQUENCE [LARGE SCALE GENOMIC DNA]</scope>
    <source>
        <strain evidence="1 2">DSM 25620</strain>
    </source>
</reference>
<name>A0A7W8AJ98_9HYPH</name>
<organism evidence="1 2">
    <name type="scientific">Pseudochrobactrum saccharolyticum</name>
    <dbReference type="NCBI Taxonomy" id="354352"/>
    <lineage>
        <taxon>Bacteria</taxon>
        <taxon>Pseudomonadati</taxon>
        <taxon>Pseudomonadota</taxon>
        <taxon>Alphaproteobacteria</taxon>
        <taxon>Hyphomicrobiales</taxon>
        <taxon>Brucellaceae</taxon>
        <taxon>Pseudochrobactrum</taxon>
    </lineage>
</organism>
<dbReference type="Proteomes" id="UP000531231">
    <property type="component" value="Unassembled WGS sequence"/>
</dbReference>
<comment type="caution">
    <text evidence="1">The sequence shown here is derived from an EMBL/GenBank/DDBJ whole genome shotgun (WGS) entry which is preliminary data.</text>
</comment>
<gene>
    <name evidence="1" type="ORF">HNQ68_001939</name>
</gene>
<evidence type="ECO:0000313" key="2">
    <source>
        <dbReference type="Proteomes" id="UP000531231"/>
    </source>
</evidence>
<protein>
    <submittedName>
        <fullName evidence="1">Uncharacterized protein</fullName>
    </submittedName>
</protein>